<accession>A0ABS2IMW8</accession>
<organism evidence="4 5">
    <name type="scientific">Micromonospora humida</name>
    <dbReference type="NCBI Taxonomy" id="2809018"/>
    <lineage>
        <taxon>Bacteria</taxon>
        <taxon>Bacillati</taxon>
        <taxon>Actinomycetota</taxon>
        <taxon>Actinomycetes</taxon>
        <taxon>Micromonosporales</taxon>
        <taxon>Micromonosporaceae</taxon>
        <taxon>Micromonospora</taxon>
    </lineage>
</organism>
<evidence type="ECO:0000256" key="1">
    <source>
        <dbReference type="SAM" id="MobiDB-lite"/>
    </source>
</evidence>
<feature type="region of interest" description="Disordered" evidence="1">
    <location>
        <begin position="359"/>
        <end position="385"/>
    </location>
</feature>
<feature type="compositionally biased region" description="Gly residues" evidence="1">
    <location>
        <begin position="375"/>
        <end position="385"/>
    </location>
</feature>
<proteinExistence type="predicted"/>
<reference evidence="4 5" key="1">
    <citation type="submission" date="2021-02" db="EMBL/GenBank/DDBJ databases">
        <authorList>
            <person name="Ra J.-S."/>
        </authorList>
    </citation>
    <scope>NUCLEOTIDE SEQUENCE [LARGE SCALE GENOMIC DNA]</scope>
    <source>
        <strain evidence="4 5">MMS20-R1-14</strain>
    </source>
</reference>
<evidence type="ECO:0000313" key="4">
    <source>
        <dbReference type="EMBL" id="MBM7075696.1"/>
    </source>
</evidence>
<sequence>MIRPKLSPRRPLAVTAAALAGLATALALTAPAGATSASPSPTATPTATATPSATASTPSGGEPAPSCVAAADARYTHTFDGPAGKASITLTNGPLCRGEEQELALVSYVTPSAKFAVPQYVLDKSIKKFTGVAAGELGVATLDFAVEVPNCYTQVDFVFGSKLIDPLTDTSDRYGDRKVGSPAGIGARSTGPRAWYNGGSGTCSAAPEVIAESDCDGNVELTLVNRGGNAGATFAIVGSGGFTEQVTVPLRKIETRRLSAGQAQEITVTAPGMKDFTGGWQKPADCQQPEVGTPDASYESSCDKMIFRISNPEDGTPLTSVFTPNKGEPKKITVEPGRTGTVSFPASKGLTVTVTGDLDSGGPLKWEQPKDCPSTGGGGGGGDQDGGLPVTGAAAGAIAAGAATLLVAGGVLFLVARRRRIRFTV</sequence>
<evidence type="ECO:0000256" key="3">
    <source>
        <dbReference type="SAM" id="SignalP"/>
    </source>
</evidence>
<keyword evidence="2" id="KW-1133">Transmembrane helix</keyword>
<keyword evidence="2" id="KW-0812">Transmembrane</keyword>
<feature type="compositionally biased region" description="Low complexity" evidence="1">
    <location>
        <begin position="33"/>
        <end position="61"/>
    </location>
</feature>
<keyword evidence="5" id="KW-1185">Reference proteome</keyword>
<keyword evidence="3" id="KW-0732">Signal</keyword>
<comment type="caution">
    <text evidence="4">The sequence shown here is derived from an EMBL/GenBank/DDBJ whole genome shotgun (WGS) entry which is preliminary data.</text>
</comment>
<protein>
    <submittedName>
        <fullName evidence="4">Cell wall anchor protein</fullName>
    </submittedName>
</protein>
<keyword evidence="2" id="KW-0472">Membrane</keyword>
<dbReference type="EMBL" id="JAFEUC010000002">
    <property type="protein sequence ID" value="MBM7075696.1"/>
    <property type="molecule type" value="Genomic_DNA"/>
</dbReference>
<feature type="chain" id="PRO_5045598705" evidence="3">
    <location>
        <begin position="35"/>
        <end position="425"/>
    </location>
</feature>
<feature type="transmembrane region" description="Helical" evidence="2">
    <location>
        <begin position="393"/>
        <end position="416"/>
    </location>
</feature>
<dbReference type="RefSeq" id="WP_204923803.1">
    <property type="nucleotide sequence ID" value="NZ_JAFEUC010000002.1"/>
</dbReference>
<feature type="region of interest" description="Disordered" evidence="1">
    <location>
        <begin position="33"/>
        <end position="65"/>
    </location>
</feature>
<name>A0ABS2IMW8_9ACTN</name>
<dbReference type="PROSITE" id="PS51318">
    <property type="entry name" value="TAT"/>
    <property type="match status" value="1"/>
</dbReference>
<evidence type="ECO:0000256" key="2">
    <source>
        <dbReference type="SAM" id="Phobius"/>
    </source>
</evidence>
<dbReference type="InterPro" id="IPR006311">
    <property type="entry name" value="TAT_signal"/>
</dbReference>
<feature type="signal peptide" evidence="3">
    <location>
        <begin position="1"/>
        <end position="34"/>
    </location>
</feature>
<dbReference type="Proteomes" id="UP001518872">
    <property type="component" value="Unassembled WGS sequence"/>
</dbReference>
<gene>
    <name evidence="4" type="ORF">JQX11_04915</name>
</gene>
<evidence type="ECO:0000313" key="5">
    <source>
        <dbReference type="Proteomes" id="UP001518872"/>
    </source>
</evidence>